<dbReference type="AlphaFoldDB" id="A0A450XD60"/>
<dbReference type="EMBL" id="CAADFO010000016">
    <property type="protein sequence ID" value="VFK25877.1"/>
    <property type="molecule type" value="Genomic_DNA"/>
</dbReference>
<organism evidence="2">
    <name type="scientific">Candidatus Kentrum sp. MB</name>
    <dbReference type="NCBI Taxonomy" id="2138164"/>
    <lineage>
        <taxon>Bacteria</taxon>
        <taxon>Pseudomonadati</taxon>
        <taxon>Pseudomonadota</taxon>
        <taxon>Gammaproteobacteria</taxon>
        <taxon>Candidatus Kentrum</taxon>
    </lineage>
</organism>
<dbReference type="EMBL" id="CAADFQ010000002">
    <property type="protein sequence ID" value="VFK27232.1"/>
    <property type="molecule type" value="Genomic_DNA"/>
</dbReference>
<proteinExistence type="predicted"/>
<protein>
    <submittedName>
        <fullName evidence="2">Uncharacterized protein</fullName>
    </submittedName>
</protein>
<evidence type="ECO:0000313" key="1">
    <source>
        <dbReference type="EMBL" id="VFK25877.1"/>
    </source>
</evidence>
<evidence type="ECO:0000313" key="3">
    <source>
        <dbReference type="EMBL" id="VFK75104.1"/>
    </source>
</evidence>
<reference evidence="2" key="1">
    <citation type="submission" date="2019-02" db="EMBL/GenBank/DDBJ databases">
        <authorList>
            <person name="Gruber-Vodicka R. H."/>
            <person name="Seah K. B. B."/>
        </authorList>
    </citation>
    <scope>NUCLEOTIDE SEQUENCE</scope>
    <source>
        <strain evidence="1">BECK_BZ197</strain>
        <strain evidence="3">BECK_BZ198</strain>
        <strain evidence="2">BECK_BZ199</strain>
    </source>
</reference>
<sequence>MLENTNTTPEKKLLREITQLLQVENLPSLSGSEIRSLHKALPGYQAIADDTARFIRKHAQTLNLAPSVLINIEQGLAQVHHLQPVERLLEKLYLSTYHQRLKATSKSMGAVYNTARRIRNFTEAYPEVAEDGKFLLDFMKAFRTNRKKEKKPRGKSDE</sequence>
<gene>
    <name evidence="1" type="ORF">BECKMB1821G_GA0114241_101641</name>
    <name evidence="3" type="ORF">BECKMB1821H_GA0114242_101541</name>
    <name evidence="2" type="ORF">BECKMB1821I_GA0114274_100292</name>
</gene>
<evidence type="ECO:0000313" key="2">
    <source>
        <dbReference type="EMBL" id="VFK27232.1"/>
    </source>
</evidence>
<accession>A0A450XD60</accession>
<dbReference type="EMBL" id="CAADGH010000015">
    <property type="protein sequence ID" value="VFK75104.1"/>
    <property type="molecule type" value="Genomic_DNA"/>
</dbReference>
<name>A0A450XD60_9GAMM</name>